<dbReference type="EMBL" id="PPXD01000026">
    <property type="protein sequence ID" value="POH62586.1"/>
    <property type="molecule type" value="Genomic_DNA"/>
</dbReference>
<sequence>MPATTDHPVAVRATGFIGESRWRRRPVRRVRYDACWADGRVESDVSLTAAMYRGSPADFGPIRDSVHANCPEVGTGRWVNEFAAVVDGPEVENPNPPGPRSGWPSRSGVARREPSPRVRLAWRLTLGVVALGVGILLLTGPAGDGVLAGVSALCALGGLATLAGAVPRRFRWW</sequence>
<protein>
    <submittedName>
        <fullName evidence="3">Uncharacterized protein</fullName>
    </submittedName>
</protein>
<proteinExistence type="predicted"/>
<evidence type="ECO:0000256" key="2">
    <source>
        <dbReference type="SAM" id="Phobius"/>
    </source>
</evidence>
<gene>
    <name evidence="3" type="ORF">C3B61_17240</name>
</gene>
<evidence type="ECO:0000313" key="4">
    <source>
        <dbReference type="Proteomes" id="UP000237340"/>
    </source>
</evidence>
<dbReference type="RefSeq" id="WP_103461719.1">
    <property type="nucleotide sequence ID" value="NZ_PPXD01000026.1"/>
</dbReference>
<dbReference type="AlphaFoldDB" id="A0A2S3ZAK7"/>
<feature type="transmembrane region" description="Helical" evidence="2">
    <location>
        <begin position="146"/>
        <end position="166"/>
    </location>
</feature>
<keyword evidence="4" id="KW-1185">Reference proteome</keyword>
<dbReference type="Proteomes" id="UP000237340">
    <property type="component" value="Unassembled WGS sequence"/>
</dbReference>
<keyword evidence="2" id="KW-1133">Transmembrane helix</keyword>
<feature type="region of interest" description="Disordered" evidence="1">
    <location>
        <begin position="88"/>
        <end position="111"/>
    </location>
</feature>
<comment type="caution">
    <text evidence="3">The sequence shown here is derived from an EMBL/GenBank/DDBJ whole genome shotgun (WGS) entry which is preliminary data.</text>
</comment>
<evidence type="ECO:0000313" key="3">
    <source>
        <dbReference type="EMBL" id="POH62586.1"/>
    </source>
</evidence>
<evidence type="ECO:0000256" key="1">
    <source>
        <dbReference type="SAM" id="MobiDB-lite"/>
    </source>
</evidence>
<keyword evidence="2" id="KW-0472">Membrane</keyword>
<organism evidence="3 4">
    <name type="scientific">Cryobacterium zongtaii</name>
    <dbReference type="NCBI Taxonomy" id="1259217"/>
    <lineage>
        <taxon>Bacteria</taxon>
        <taxon>Bacillati</taxon>
        <taxon>Actinomycetota</taxon>
        <taxon>Actinomycetes</taxon>
        <taxon>Micrococcales</taxon>
        <taxon>Microbacteriaceae</taxon>
        <taxon>Cryobacterium</taxon>
    </lineage>
</organism>
<feature type="transmembrane region" description="Helical" evidence="2">
    <location>
        <begin position="120"/>
        <end position="140"/>
    </location>
</feature>
<keyword evidence="2" id="KW-0812">Transmembrane</keyword>
<name>A0A2S3ZAK7_9MICO</name>
<accession>A0A2S3ZAK7</accession>
<reference evidence="3 4" key="1">
    <citation type="submission" date="2018-01" db="EMBL/GenBank/DDBJ databases">
        <title>Cryobacterium sp. nov., from glaciers in China.</title>
        <authorList>
            <person name="Liu Q."/>
            <person name="Xin Y.-H."/>
        </authorList>
    </citation>
    <scope>NUCLEOTIDE SEQUENCE [LARGE SCALE GENOMIC DNA]</scope>
    <source>
        <strain evidence="3 4">TMN-42</strain>
    </source>
</reference>